<organism evidence="1 2">
    <name type="scientific">Congzhengia minquanensis</name>
    <dbReference type="NCBI Taxonomy" id="2763657"/>
    <lineage>
        <taxon>Bacteria</taxon>
        <taxon>Bacillati</taxon>
        <taxon>Bacillota</taxon>
        <taxon>Clostridia</taxon>
        <taxon>Eubacteriales</taxon>
        <taxon>Oscillospiraceae</taxon>
        <taxon>Congzhengia</taxon>
    </lineage>
</organism>
<dbReference type="RefSeq" id="WP_249313512.1">
    <property type="nucleotide sequence ID" value="NZ_JACRSU010000004.1"/>
</dbReference>
<proteinExistence type="predicted"/>
<protein>
    <submittedName>
        <fullName evidence="1">Uncharacterized protein</fullName>
    </submittedName>
</protein>
<dbReference type="SUPFAM" id="SSF52266">
    <property type="entry name" value="SGNH hydrolase"/>
    <property type="match status" value="1"/>
</dbReference>
<dbReference type="EMBL" id="JACRSU010000004">
    <property type="protein sequence ID" value="MBC8541487.1"/>
    <property type="molecule type" value="Genomic_DNA"/>
</dbReference>
<dbReference type="Proteomes" id="UP000611762">
    <property type="component" value="Unassembled WGS sequence"/>
</dbReference>
<dbReference type="InterPro" id="IPR036514">
    <property type="entry name" value="SGNH_hydro_sf"/>
</dbReference>
<dbReference type="Gene3D" id="3.40.50.1110">
    <property type="entry name" value="SGNH hydrolase"/>
    <property type="match status" value="2"/>
</dbReference>
<evidence type="ECO:0000313" key="1">
    <source>
        <dbReference type="EMBL" id="MBC8541487.1"/>
    </source>
</evidence>
<comment type="caution">
    <text evidence="1">The sequence shown here is derived from an EMBL/GenBank/DDBJ whole genome shotgun (WGS) entry which is preliminary data.</text>
</comment>
<keyword evidence="2" id="KW-1185">Reference proteome</keyword>
<dbReference type="AlphaFoldDB" id="A0A926HVC0"/>
<evidence type="ECO:0000313" key="2">
    <source>
        <dbReference type="Proteomes" id="UP000611762"/>
    </source>
</evidence>
<accession>A0A926HVC0</accession>
<gene>
    <name evidence="1" type="ORF">H8698_10915</name>
</gene>
<reference evidence="1" key="1">
    <citation type="submission" date="2020-08" db="EMBL/GenBank/DDBJ databases">
        <title>Genome public.</title>
        <authorList>
            <person name="Liu C."/>
            <person name="Sun Q."/>
        </authorList>
    </citation>
    <scope>NUCLEOTIDE SEQUENCE</scope>
    <source>
        <strain evidence="1">H8</strain>
    </source>
</reference>
<sequence length="520" mass="56008">MARSLKGTICIFMCIYMIFGIQAVTAEPEVIIWEPTARVVIKGAVDSAKAGEPVTVILLDKEADPQNYQSDDVGFLDQIIVSEDGGYQFSFTLNKAIERYKLVMYLAGENITKSVISATTNNKLISAQVDITRGVTAADILVNFTNDLQVENSTYVVIASYYDESNKLLLVESTPVKDLSNTFQSSDRITTQYPDGAKYLKVFVWDSTETMIPLAAPAKSDLDEVKTIACWGDSLTYGRNQGTDCSYPKVLAELTGLEVYNMGVGGETATTIAARQGALDIVIDKAFTIPADKTPVEITFKSSDGGVVTPRNTSAGGWNPCTINGVEGILSISINTEVWPRVLNWAKFTRTTPGTAVSVSAGTKLVPQAQSVNGDINIFFTGTNGGWTPANTNANDNSTEDVAALVALIQKQIANTKSDKYVVIGLTNGGTYAWDSLNAALAQAFGNRFLDAKAYLASMQALNDAGIVPTETDLQFLGEGKIPLSLNCSPEDTTHLSDVGYTLLAKQVYQKLLELGYISK</sequence>
<name>A0A926HVC0_9FIRM</name>